<dbReference type="Proteomes" id="UP001497497">
    <property type="component" value="Unassembled WGS sequence"/>
</dbReference>
<sequence length="208" mass="24100">MRYCAVFLTLSACLVLPDCVESYTRRSEHKSLNIGETLNLTLSNETLFRPGEWTDDMQKTITAMYLDYTCAGCPSFMKVVSRQKTDDWALRVQDEHSKFIVSRIGDQWVYVTKANMQTFHSGVFKVRIEFTGPHEPMEFLTLVTVEGPEATKKSGYEGPLLFALQLAITIQIIGLFVQSYRFLRLLFARQDDEEREFVERVVHGRRFF</sequence>
<reference evidence="2 3" key="1">
    <citation type="submission" date="2024-04" db="EMBL/GenBank/DDBJ databases">
        <authorList>
            <consortium name="Genoscope - CEA"/>
            <person name="William W."/>
        </authorList>
    </citation>
    <scope>NUCLEOTIDE SEQUENCE [LARGE SCALE GENOMIC DNA]</scope>
</reference>
<evidence type="ECO:0000256" key="1">
    <source>
        <dbReference type="SAM" id="SignalP"/>
    </source>
</evidence>
<keyword evidence="1" id="KW-0732">Signal</keyword>
<gene>
    <name evidence="2" type="ORF">GSLYS_00014798001</name>
</gene>
<feature type="chain" id="PRO_5043673993" evidence="1">
    <location>
        <begin position="23"/>
        <end position="208"/>
    </location>
</feature>
<evidence type="ECO:0000313" key="3">
    <source>
        <dbReference type="Proteomes" id="UP001497497"/>
    </source>
</evidence>
<dbReference type="EMBL" id="CAXITT010000417">
    <property type="protein sequence ID" value="CAL1541156.1"/>
    <property type="molecule type" value="Genomic_DNA"/>
</dbReference>
<feature type="signal peptide" evidence="1">
    <location>
        <begin position="1"/>
        <end position="22"/>
    </location>
</feature>
<accession>A0AAV2I4P8</accession>
<keyword evidence="3" id="KW-1185">Reference proteome</keyword>
<comment type="caution">
    <text evidence="2">The sequence shown here is derived from an EMBL/GenBank/DDBJ whole genome shotgun (WGS) entry which is preliminary data.</text>
</comment>
<proteinExistence type="predicted"/>
<organism evidence="2 3">
    <name type="scientific">Lymnaea stagnalis</name>
    <name type="common">Great pond snail</name>
    <name type="synonym">Helix stagnalis</name>
    <dbReference type="NCBI Taxonomy" id="6523"/>
    <lineage>
        <taxon>Eukaryota</taxon>
        <taxon>Metazoa</taxon>
        <taxon>Spiralia</taxon>
        <taxon>Lophotrochozoa</taxon>
        <taxon>Mollusca</taxon>
        <taxon>Gastropoda</taxon>
        <taxon>Heterobranchia</taxon>
        <taxon>Euthyneura</taxon>
        <taxon>Panpulmonata</taxon>
        <taxon>Hygrophila</taxon>
        <taxon>Lymnaeoidea</taxon>
        <taxon>Lymnaeidae</taxon>
        <taxon>Lymnaea</taxon>
    </lineage>
</organism>
<evidence type="ECO:0000313" key="2">
    <source>
        <dbReference type="EMBL" id="CAL1541156.1"/>
    </source>
</evidence>
<dbReference type="AlphaFoldDB" id="A0AAV2I4P8"/>
<name>A0AAV2I4P8_LYMST</name>
<protein>
    <submittedName>
        <fullName evidence="2">Uncharacterized protein</fullName>
    </submittedName>
</protein>